<protein>
    <submittedName>
        <fullName evidence="1">Uncharacterized protein</fullName>
    </submittedName>
</protein>
<dbReference type="STRING" id="1798676.A3B90_02525"/>
<dbReference type="EMBL" id="MFPX01000023">
    <property type="protein sequence ID" value="OGH66236.1"/>
    <property type="molecule type" value="Genomic_DNA"/>
</dbReference>
<dbReference type="AlphaFoldDB" id="A0A1F6M3Q3"/>
<comment type="caution">
    <text evidence="1">The sequence shown here is derived from an EMBL/GenBank/DDBJ whole genome shotgun (WGS) entry which is preliminary data.</text>
</comment>
<dbReference type="Proteomes" id="UP000178742">
    <property type="component" value="Unassembled WGS sequence"/>
</dbReference>
<evidence type="ECO:0000313" key="2">
    <source>
        <dbReference type="Proteomes" id="UP000178742"/>
    </source>
</evidence>
<evidence type="ECO:0000313" key="1">
    <source>
        <dbReference type="EMBL" id="OGH66236.1"/>
    </source>
</evidence>
<name>A0A1F6M3Q3_9BACT</name>
<reference evidence="1 2" key="1">
    <citation type="journal article" date="2016" name="Nat. Commun.">
        <title>Thousands of microbial genomes shed light on interconnected biogeochemical processes in an aquifer system.</title>
        <authorList>
            <person name="Anantharaman K."/>
            <person name="Brown C.T."/>
            <person name="Hug L.A."/>
            <person name="Sharon I."/>
            <person name="Castelle C.J."/>
            <person name="Probst A.J."/>
            <person name="Thomas B.C."/>
            <person name="Singh A."/>
            <person name="Wilkins M.J."/>
            <person name="Karaoz U."/>
            <person name="Brodie E.L."/>
            <person name="Williams K.H."/>
            <person name="Hubbard S.S."/>
            <person name="Banfield J.F."/>
        </authorList>
    </citation>
    <scope>NUCLEOTIDE SEQUENCE [LARGE SCALE GENOMIC DNA]</scope>
</reference>
<sequence>MVYCQYMNQIAVQYQKTLQKLKHLNIDLPSLFIVKKTKKDSWEDVKGILPKKTNALKLQKKLRNEWI</sequence>
<accession>A0A1F6M3Q3</accession>
<organism evidence="1 2">
    <name type="scientific">Candidatus Magasanikbacteria bacterium RIFCSPHIGHO2_02_FULL_41_13</name>
    <dbReference type="NCBI Taxonomy" id="1798676"/>
    <lineage>
        <taxon>Bacteria</taxon>
        <taxon>Candidatus Magasanikiibacteriota</taxon>
    </lineage>
</organism>
<gene>
    <name evidence="1" type="ORF">A3B90_02525</name>
</gene>
<proteinExistence type="predicted"/>